<dbReference type="Proteomes" id="UP000073816">
    <property type="component" value="Chromosome"/>
</dbReference>
<evidence type="ECO:0000256" key="1">
    <source>
        <dbReference type="ARBA" id="ARBA00001947"/>
    </source>
</evidence>
<dbReference type="STRING" id="1727163.AO498_06510"/>
<dbReference type="Gene3D" id="3.40.50.10310">
    <property type="entry name" value="Creatininase"/>
    <property type="match status" value="1"/>
</dbReference>
<dbReference type="SUPFAM" id="SSF102215">
    <property type="entry name" value="Creatininase"/>
    <property type="match status" value="1"/>
</dbReference>
<keyword evidence="3" id="KW-0378">Hydrolase</keyword>
<sequence>MRPYILKEANWKSLETFRYELAVLPWGATEAHNFHMPYGTDIFEADAIAAEGAKKAWENGHKVVVLPTLPFGVNTGQADIYLDININPSTQLIILQDIIEVLNRQGLKKLLIVNSHGGNNFQPMLRELGLKFPEMLLFTCNWFQALNKSLYFEESGDHADEMETALIQYLHPDLVLPLEEAGEGKEKKSVIRGIQEKWAWAERKWSQVTEDTGIGNPKKATAEKGKRYFEDVTDKVSELIADICQAQPGELYR</sequence>
<dbReference type="PANTHER" id="PTHR35005:SF1">
    <property type="entry name" value="2-AMINO-5-FORMYLAMINO-6-RIBOSYLAMINOPYRIMIDIN-4(3H)-ONE 5'-MONOPHOSPHATE DEFORMYLASE"/>
    <property type="match status" value="1"/>
</dbReference>
<dbReference type="OrthoDB" id="9801445at2"/>
<dbReference type="GO" id="GO:0016811">
    <property type="term" value="F:hydrolase activity, acting on carbon-nitrogen (but not peptide) bonds, in linear amides"/>
    <property type="evidence" value="ECO:0007669"/>
    <property type="project" value="TreeGrafter"/>
</dbReference>
<dbReference type="InterPro" id="IPR024087">
    <property type="entry name" value="Creatininase-like_sf"/>
</dbReference>
<keyword evidence="7" id="KW-1185">Reference proteome</keyword>
<reference evidence="6 7" key="2">
    <citation type="journal article" date="2016" name="Genome Announc.">
        <title>Complete Genome Sequence of Algoriphagus sp. Strain M8-2, Isolated from a Brackish Lake.</title>
        <authorList>
            <person name="Muraguchi Y."/>
            <person name="Kushimoto K."/>
            <person name="Ohtsubo Y."/>
            <person name="Suzuki T."/>
            <person name="Dohra H."/>
            <person name="Kimbara K."/>
            <person name="Shintani M."/>
        </authorList>
    </citation>
    <scope>NUCLEOTIDE SEQUENCE [LARGE SCALE GENOMIC DNA]</scope>
    <source>
        <strain evidence="6 7">M8-2</strain>
    </source>
</reference>
<reference evidence="7" key="1">
    <citation type="submission" date="2015-09" db="EMBL/GenBank/DDBJ databases">
        <title>Complete sequence of Algoriphagus sp. M8-2.</title>
        <authorList>
            <person name="Shintani M."/>
        </authorList>
    </citation>
    <scope>NUCLEOTIDE SEQUENCE [LARGE SCALE GENOMIC DNA]</scope>
    <source>
        <strain evidence="7">M8-2</strain>
    </source>
</reference>
<dbReference type="RefSeq" id="WP_067550295.1">
    <property type="nucleotide sequence ID" value="NZ_CP012836.1"/>
</dbReference>
<evidence type="ECO:0000256" key="5">
    <source>
        <dbReference type="ARBA" id="ARBA00024029"/>
    </source>
</evidence>
<dbReference type="GO" id="GO:0009231">
    <property type="term" value="P:riboflavin biosynthetic process"/>
    <property type="evidence" value="ECO:0007669"/>
    <property type="project" value="TreeGrafter"/>
</dbReference>
<dbReference type="Pfam" id="PF02633">
    <property type="entry name" value="Creatininase"/>
    <property type="match status" value="1"/>
</dbReference>
<keyword evidence="2" id="KW-0479">Metal-binding</keyword>
<comment type="similarity">
    <text evidence="5">Belongs to the creatininase superfamily.</text>
</comment>
<evidence type="ECO:0000256" key="2">
    <source>
        <dbReference type="ARBA" id="ARBA00022723"/>
    </source>
</evidence>
<dbReference type="InterPro" id="IPR003785">
    <property type="entry name" value="Creatininase/forma_Hydrolase"/>
</dbReference>
<evidence type="ECO:0000256" key="4">
    <source>
        <dbReference type="ARBA" id="ARBA00022833"/>
    </source>
</evidence>
<dbReference type="PATRIC" id="fig|1727163.4.peg.1351"/>
<protein>
    <submittedName>
        <fullName evidence="6">Amidase</fullName>
    </submittedName>
</protein>
<dbReference type="KEGG" id="alm:AO498_06510"/>
<name>A0A142ELQ4_9BACT</name>
<dbReference type="GO" id="GO:0046872">
    <property type="term" value="F:metal ion binding"/>
    <property type="evidence" value="ECO:0007669"/>
    <property type="project" value="UniProtKB-KW"/>
</dbReference>
<comment type="cofactor">
    <cofactor evidence="1">
        <name>Zn(2+)</name>
        <dbReference type="ChEBI" id="CHEBI:29105"/>
    </cofactor>
</comment>
<evidence type="ECO:0000313" key="7">
    <source>
        <dbReference type="Proteomes" id="UP000073816"/>
    </source>
</evidence>
<evidence type="ECO:0000256" key="3">
    <source>
        <dbReference type="ARBA" id="ARBA00022801"/>
    </source>
</evidence>
<proteinExistence type="inferred from homology"/>
<dbReference type="EMBL" id="CP012836">
    <property type="protein sequence ID" value="AMQ56059.1"/>
    <property type="molecule type" value="Genomic_DNA"/>
</dbReference>
<keyword evidence="4" id="KW-0862">Zinc</keyword>
<dbReference type="AlphaFoldDB" id="A0A142ELQ4"/>
<accession>A0A142ELQ4</accession>
<gene>
    <name evidence="6" type="ORF">AO498_06510</name>
</gene>
<dbReference type="PANTHER" id="PTHR35005">
    <property type="entry name" value="3-DEHYDRO-SCYLLO-INOSOSE HYDROLASE"/>
    <property type="match status" value="1"/>
</dbReference>
<organism evidence="6 7">
    <name type="scientific">Algoriphagus sanaruensis</name>
    <dbReference type="NCBI Taxonomy" id="1727163"/>
    <lineage>
        <taxon>Bacteria</taxon>
        <taxon>Pseudomonadati</taxon>
        <taxon>Bacteroidota</taxon>
        <taxon>Cytophagia</taxon>
        <taxon>Cytophagales</taxon>
        <taxon>Cyclobacteriaceae</taxon>
        <taxon>Algoriphagus</taxon>
    </lineage>
</organism>
<evidence type="ECO:0000313" key="6">
    <source>
        <dbReference type="EMBL" id="AMQ56059.1"/>
    </source>
</evidence>